<evidence type="ECO:0000313" key="2">
    <source>
        <dbReference type="EMBL" id="XCB31788.1"/>
    </source>
</evidence>
<dbReference type="KEGG" id="tpsc:RBB77_15190"/>
<dbReference type="Pfam" id="PF13557">
    <property type="entry name" value="Phenol_MetA_deg"/>
    <property type="match status" value="1"/>
</dbReference>
<protein>
    <submittedName>
        <fullName evidence="2">Transporter</fullName>
    </submittedName>
</protein>
<feature type="chain" id="PRO_5043851624" evidence="1">
    <location>
        <begin position="20"/>
        <end position="314"/>
    </location>
</feature>
<dbReference type="RefSeq" id="WP_353062630.1">
    <property type="nucleotide sequence ID" value="NZ_CP132942.1"/>
</dbReference>
<evidence type="ECO:0000256" key="1">
    <source>
        <dbReference type="SAM" id="SignalP"/>
    </source>
</evidence>
<dbReference type="InterPro" id="IPR025737">
    <property type="entry name" value="FApF"/>
</dbReference>
<dbReference type="AlphaFoldDB" id="A0AAU7ZLH1"/>
<gene>
    <name evidence="2" type="ORF">RBB77_15190</name>
</gene>
<feature type="signal peptide" evidence="1">
    <location>
        <begin position="1"/>
        <end position="19"/>
    </location>
</feature>
<accession>A0AAU7ZLH1</accession>
<reference evidence="2" key="1">
    <citation type="submission" date="2023-08" db="EMBL/GenBank/DDBJ databases">
        <authorList>
            <person name="Messyasz A."/>
            <person name="Mannisto M.K."/>
            <person name="Kerkhof L.J."/>
            <person name="Haggblom M."/>
        </authorList>
    </citation>
    <scope>NUCLEOTIDE SEQUENCE</scope>
    <source>
        <strain evidence="2">X5P6</strain>
    </source>
</reference>
<reference evidence="2" key="2">
    <citation type="journal article" date="2024" name="Environ. Microbiol.">
        <title>Genome analysis and description of Tunturibacter gen. nov. expands the diversity of Terriglobia in tundra soils.</title>
        <authorList>
            <person name="Messyasz A."/>
            <person name="Mannisto M.K."/>
            <person name="Kerkhof L.J."/>
            <person name="Haggblom M.M."/>
        </authorList>
    </citation>
    <scope>NUCLEOTIDE SEQUENCE</scope>
    <source>
        <strain evidence="2">X5P6</strain>
    </source>
</reference>
<keyword evidence="1" id="KW-0732">Signal</keyword>
<organism evidence="2">
    <name type="scientific">Tunturiibacter psychrotolerans</name>
    <dbReference type="NCBI Taxonomy" id="3069686"/>
    <lineage>
        <taxon>Bacteria</taxon>
        <taxon>Pseudomonadati</taxon>
        <taxon>Acidobacteriota</taxon>
        <taxon>Terriglobia</taxon>
        <taxon>Terriglobales</taxon>
        <taxon>Acidobacteriaceae</taxon>
        <taxon>Tunturiibacter</taxon>
    </lineage>
</organism>
<dbReference type="EMBL" id="CP132942">
    <property type="protein sequence ID" value="XCB31788.1"/>
    <property type="molecule type" value="Genomic_DNA"/>
</dbReference>
<sequence length="314" mass="33817">MKPVFSCVPSRFLALTALAALSLSSPAQQLGHYIGGFTGLENGSTAPPGLYAAAFGLVQPINSIKGTNGNTVLRPDIDVAGVIAAYSVVTPKKILGGDYNLAFMVPVLNTRFTANVFDASAESAGVSDILFEPIGLGWQKGKVSYTANYAFYAPSGDFNPSSPLNPGLGFWEHQIQAGLTYNIDKKKLWNASGLTTWEINMSKSGLDVKPGPIFTGEYSFGRRFFKYQMNAGIVGYASQKLSPDSGSGINPLIKGDLDRGFGAGGEWKYTDIKHHLAFDVRYEDQFGVRLRTSGQVLVFSITFLHFLPPPTPPK</sequence>
<name>A0AAU7ZLH1_9BACT</name>
<proteinExistence type="predicted"/>